<reference evidence="4" key="1">
    <citation type="submission" date="2016-06" db="UniProtKB">
        <authorList>
            <consortium name="WormBaseParasite"/>
        </authorList>
    </citation>
    <scope>IDENTIFICATION</scope>
</reference>
<evidence type="ECO:0000313" key="2">
    <source>
        <dbReference type="EMBL" id="VDK84343.1"/>
    </source>
</evidence>
<proteinExistence type="predicted"/>
<feature type="region of interest" description="Disordered" evidence="1">
    <location>
        <begin position="40"/>
        <end position="61"/>
    </location>
</feature>
<dbReference type="AlphaFoldDB" id="A0A182EFT9"/>
<dbReference type="OrthoDB" id="5828168at2759"/>
<gene>
    <name evidence="2" type="ORF">NOO_LOCUS6957</name>
</gene>
<protein>
    <submittedName>
        <fullName evidence="4">Phenylalanine--tRNA ligase</fullName>
    </submittedName>
</protein>
<name>A0A182EFT9_ONCOC</name>
<feature type="compositionally biased region" description="Low complexity" evidence="1">
    <location>
        <begin position="44"/>
        <end position="61"/>
    </location>
</feature>
<accession>A0A182EFT9</accession>
<dbReference type="Proteomes" id="UP000271087">
    <property type="component" value="Unassembled WGS sequence"/>
</dbReference>
<evidence type="ECO:0000313" key="3">
    <source>
        <dbReference type="Proteomes" id="UP000271087"/>
    </source>
</evidence>
<organism evidence="4">
    <name type="scientific">Onchocerca ochengi</name>
    <name type="common">Filarial nematode worm</name>
    <dbReference type="NCBI Taxonomy" id="42157"/>
    <lineage>
        <taxon>Eukaryota</taxon>
        <taxon>Metazoa</taxon>
        <taxon>Ecdysozoa</taxon>
        <taxon>Nematoda</taxon>
        <taxon>Chromadorea</taxon>
        <taxon>Rhabditida</taxon>
        <taxon>Spirurina</taxon>
        <taxon>Spiruromorpha</taxon>
        <taxon>Filarioidea</taxon>
        <taxon>Onchocercidae</taxon>
        <taxon>Onchocerca</taxon>
    </lineage>
</organism>
<sequence>MPPTTNPRKVHWSKFSICNHSRPLENEPFTVSLQYHSPHPLQISQSSRKSSPSTSAISSEFPSAAQINNGFLPKKKNLLRVGALPNDKFRNVQQIQIERIVGEILRKHGLQINCTDDEFAPKTYLYQLPSTTHPIYE</sequence>
<evidence type="ECO:0000313" key="4">
    <source>
        <dbReference type="WBParaSite" id="nOo.2.0.1.t06957-RA"/>
    </source>
</evidence>
<dbReference type="EMBL" id="UYRW01002307">
    <property type="protein sequence ID" value="VDK84343.1"/>
    <property type="molecule type" value="Genomic_DNA"/>
</dbReference>
<reference evidence="2 3" key="2">
    <citation type="submission" date="2018-08" db="EMBL/GenBank/DDBJ databases">
        <authorList>
            <person name="Laetsch R D."/>
            <person name="Stevens L."/>
            <person name="Kumar S."/>
            <person name="Blaxter L. M."/>
        </authorList>
    </citation>
    <scope>NUCLEOTIDE SEQUENCE [LARGE SCALE GENOMIC DNA]</scope>
</reference>
<keyword evidence="3" id="KW-1185">Reference proteome</keyword>
<dbReference type="WBParaSite" id="nOo.2.0.1.t06957-RA">
    <property type="protein sequence ID" value="nOo.2.0.1.t06957-RA"/>
    <property type="gene ID" value="nOo.2.0.1.g06957"/>
</dbReference>
<evidence type="ECO:0000256" key="1">
    <source>
        <dbReference type="SAM" id="MobiDB-lite"/>
    </source>
</evidence>